<protein>
    <recommendedName>
        <fullName evidence="6">DNA 5'-3' helicase</fullName>
        <ecNumber evidence="6">5.6.2.3</ecNumber>
    </recommendedName>
</protein>
<dbReference type="Pfam" id="PF00270">
    <property type="entry name" value="DEAD"/>
    <property type="match status" value="1"/>
</dbReference>
<keyword evidence="2" id="KW-0547">Nucleotide-binding</keyword>
<dbReference type="Gene3D" id="3.40.50.300">
    <property type="entry name" value="P-loop containing nucleotide triphosphate hydrolases"/>
    <property type="match status" value="2"/>
</dbReference>
<dbReference type="Pfam" id="PF13307">
    <property type="entry name" value="Helicase_C_2"/>
    <property type="match status" value="1"/>
</dbReference>
<comment type="catalytic activity">
    <reaction evidence="7">
        <text>ATP + H2O = ADP + phosphate + H(+)</text>
        <dbReference type="Rhea" id="RHEA:13065"/>
        <dbReference type="ChEBI" id="CHEBI:15377"/>
        <dbReference type="ChEBI" id="CHEBI:15378"/>
        <dbReference type="ChEBI" id="CHEBI:30616"/>
        <dbReference type="ChEBI" id="CHEBI:43474"/>
        <dbReference type="ChEBI" id="CHEBI:456216"/>
        <dbReference type="EC" id="5.6.2.3"/>
    </reaction>
</comment>
<dbReference type="PANTHER" id="PTHR11472:SF34">
    <property type="entry name" value="REGULATOR OF TELOMERE ELONGATION HELICASE 1"/>
    <property type="match status" value="1"/>
</dbReference>
<dbReference type="Proteomes" id="UP000826014">
    <property type="component" value="Chromosome"/>
</dbReference>
<evidence type="ECO:0000259" key="9">
    <source>
        <dbReference type="PROSITE" id="PS51193"/>
    </source>
</evidence>
<dbReference type="PANTHER" id="PTHR11472">
    <property type="entry name" value="DNA REPAIR DEAD HELICASE RAD3/XP-D SUBFAMILY MEMBER"/>
    <property type="match status" value="1"/>
</dbReference>
<dbReference type="EMBL" id="CP075587">
    <property type="protein sequence ID" value="QYF48014.1"/>
    <property type="molecule type" value="Genomic_DNA"/>
</dbReference>
<keyword evidence="4" id="KW-0067">ATP-binding</keyword>
<evidence type="ECO:0000259" key="8">
    <source>
        <dbReference type="PROSITE" id="PS51192"/>
    </source>
</evidence>
<dbReference type="RefSeq" id="WP_215216699.1">
    <property type="nucleotide sequence ID" value="NZ_CP075587.1"/>
</dbReference>
<evidence type="ECO:0000256" key="2">
    <source>
        <dbReference type="ARBA" id="ARBA00022741"/>
    </source>
</evidence>
<dbReference type="PROSITE" id="PS51193">
    <property type="entry name" value="HELICASE_ATP_BIND_2"/>
    <property type="match status" value="1"/>
</dbReference>
<keyword evidence="3 10" id="KW-0378">Hydrolase</keyword>
<reference evidence="10 11" key="1">
    <citation type="journal article" date="2022" name="bioRxiv">
        <title>Ecology and evolution of chlamydial symbionts of arthropods.</title>
        <authorList>
            <person name="Halter T."/>
            <person name="Koestlbacher S."/>
            <person name="Collingro A."/>
            <person name="Sixt B.S."/>
            <person name="Toenshoff E.R."/>
            <person name="Hendrickx F."/>
            <person name="Kostanjsek R."/>
            <person name="Horn M."/>
        </authorList>
    </citation>
    <scope>NUCLEOTIDE SEQUENCE [LARGE SCALE GENOMIC DNA]</scope>
    <source>
        <strain evidence="10">W744xW776</strain>
    </source>
</reference>
<evidence type="ECO:0000256" key="5">
    <source>
        <dbReference type="ARBA" id="ARBA00038058"/>
    </source>
</evidence>
<dbReference type="InterPro" id="IPR014013">
    <property type="entry name" value="Helic_SF1/SF2_ATP-bd_DinG/Rad3"/>
</dbReference>
<dbReference type="InterPro" id="IPR011545">
    <property type="entry name" value="DEAD/DEAH_box_helicase_dom"/>
</dbReference>
<evidence type="ECO:0000256" key="7">
    <source>
        <dbReference type="ARBA" id="ARBA00048954"/>
    </source>
</evidence>
<dbReference type="SMART" id="SM00487">
    <property type="entry name" value="DEXDc"/>
    <property type="match status" value="1"/>
</dbReference>
<comment type="similarity">
    <text evidence="5">Belongs to the helicase family. DinG subfamily.</text>
</comment>
<organism evidence="10 11">
    <name type="scientific">Candidatus Rhabdochlamydia oedothoracis</name>
    <dbReference type="NCBI Taxonomy" id="2720720"/>
    <lineage>
        <taxon>Bacteria</taxon>
        <taxon>Pseudomonadati</taxon>
        <taxon>Chlamydiota</taxon>
        <taxon>Chlamydiia</taxon>
        <taxon>Parachlamydiales</taxon>
        <taxon>Candidatus Rhabdochlamydiaceae</taxon>
        <taxon>Candidatus Rhabdochlamydia</taxon>
    </lineage>
</organism>
<evidence type="ECO:0000256" key="1">
    <source>
        <dbReference type="ARBA" id="ARBA00001966"/>
    </source>
</evidence>
<keyword evidence="10" id="KW-0347">Helicase</keyword>
<comment type="cofactor">
    <cofactor evidence="1">
        <name>[4Fe-4S] cluster</name>
        <dbReference type="ChEBI" id="CHEBI:49883"/>
    </cofactor>
</comment>
<dbReference type="GO" id="GO:0003678">
    <property type="term" value="F:DNA helicase activity"/>
    <property type="evidence" value="ECO:0007669"/>
    <property type="project" value="UniProtKB-EC"/>
</dbReference>
<dbReference type="InterPro" id="IPR045028">
    <property type="entry name" value="DinG/Rad3-like"/>
</dbReference>
<name>A0ABX8UYH5_9BACT</name>
<feature type="domain" description="Helicase ATP-binding" evidence="8">
    <location>
        <begin position="40"/>
        <end position="266"/>
    </location>
</feature>
<dbReference type="InterPro" id="IPR027417">
    <property type="entry name" value="P-loop_NTPase"/>
</dbReference>
<evidence type="ECO:0000313" key="11">
    <source>
        <dbReference type="Proteomes" id="UP000826014"/>
    </source>
</evidence>
<dbReference type="PROSITE" id="PS51192">
    <property type="entry name" value="HELICASE_ATP_BIND_1"/>
    <property type="match status" value="1"/>
</dbReference>
<accession>A0ABX8UYH5</accession>
<dbReference type="SUPFAM" id="SSF52540">
    <property type="entry name" value="P-loop containing nucleoside triphosphate hydrolases"/>
    <property type="match status" value="1"/>
</dbReference>
<dbReference type="SMART" id="SM00491">
    <property type="entry name" value="HELICc2"/>
    <property type="match status" value="1"/>
</dbReference>
<gene>
    <name evidence="10" type="ORF">RHABOEDO_000103</name>
</gene>
<keyword evidence="11" id="KW-1185">Reference proteome</keyword>
<evidence type="ECO:0000256" key="3">
    <source>
        <dbReference type="ARBA" id="ARBA00022801"/>
    </source>
</evidence>
<sequence length="696" mass="80234">MFIRSAEQFFAAVFSETGLLQKLPRFEIRAGQKEMALLIHNAYQAQEIVCIEAGTGTGKSLAYLLPAIYWAIQHKKRTVISTHTIALQEQLMSKDIPFLLKALQIDLKVSLAKGMNNYLCLKKLKIVEEQILFFPEQEIRLLQASIKTAEEGTRSEMPFKVSQPIWDRISAERDSCDHIRCPYYKECYFFKARRQTLESQLIIVNHHLLLADYKFRLQQVKDSPLPSYEYLIIDEAHHLELIALQSSAERLDKRYLLYLLSRLFSETQPESSLCGLIRKDLLGFNRYSLELQQKIEIDILGQKKVCNLQIEQVFTHDYFSKIDAKYRITDAFKQTSVWKEEILPSLAMLAKELTGLAVIIQDLKQELDQYSEEKLHTYALELHSLKIRLEEEGKKISLFCTNDPSLKRVQWLERTAQNLSYIDANLDIALFLGKQFFTPLHAAVLCSATLTTQNSFSFIKRTLGLDQIDKVVQEKIYPSPFSFDTQALFLVPKDLPLPSDLHFLLHIAQTIEEMIAISQGSVFVLFTSFEMLHDCFQRLQSSYPILKQGDLPRHMLLEKFKQTPGQVLLATDSFWEGVDVPGDALKCVIIVKLPFAVPSDPLHEAYIEAMKQDGKNPFLEYSVPQAIIRFKQGFGRLLRSQQDRGCVICLDHRLISKSYGKLFLNSLPSCKNYFGSKEDVYKEMRTFYENKRNALA</sequence>
<dbReference type="GO" id="GO:0016787">
    <property type="term" value="F:hydrolase activity"/>
    <property type="evidence" value="ECO:0007669"/>
    <property type="project" value="UniProtKB-KW"/>
</dbReference>
<dbReference type="EC" id="5.6.2.3" evidence="6"/>
<evidence type="ECO:0000256" key="4">
    <source>
        <dbReference type="ARBA" id="ARBA00022840"/>
    </source>
</evidence>
<feature type="domain" description="Helicase ATP-binding" evidence="9">
    <location>
        <begin position="18"/>
        <end position="307"/>
    </location>
</feature>
<proteinExistence type="inferred from homology"/>
<dbReference type="InterPro" id="IPR006555">
    <property type="entry name" value="ATP-dep_Helicase_C"/>
</dbReference>
<dbReference type="InterPro" id="IPR014001">
    <property type="entry name" value="Helicase_ATP-bd"/>
</dbReference>
<evidence type="ECO:0000256" key="6">
    <source>
        <dbReference type="ARBA" id="ARBA00044969"/>
    </source>
</evidence>
<evidence type="ECO:0000313" key="10">
    <source>
        <dbReference type="EMBL" id="QYF48014.1"/>
    </source>
</evidence>